<evidence type="ECO:0000256" key="1">
    <source>
        <dbReference type="SAM" id="MobiDB-lite"/>
    </source>
</evidence>
<evidence type="ECO:0000313" key="3">
    <source>
        <dbReference type="EMBL" id="PDS24108.1"/>
    </source>
</evidence>
<keyword evidence="2" id="KW-0812">Transmembrane</keyword>
<keyword evidence="2" id="KW-0472">Membrane</keyword>
<accession>A0A2H3KAX9</accession>
<gene>
    <name evidence="3" type="ORF">B0A77_08945</name>
</gene>
<dbReference type="AlphaFoldDB" id="A0A2H3KAX9"/>
<comment type="caution">
    <text evidence="3">The sequence shown here is derived from an EMBL/GenBank/DDBJ whole genome shotgun (WGS) entry which is preliminary data.</text>
</comment>
<name>A0A2H3KAX9_9FLAO</name>
<keyword evidence="2" id="KW-1133">Transmembrane helix</keyword>
<dbReference type="Proteomes" id="UP000220828">
    <property type="component" value="Unassembled WGS sequence"/>
</dbReference>
<reference evidence="3 4" key="1">
    <citation type="submission" date="2017-09" db="EMBL/GenBank/DDBJ databases">
        <title>Whole genomes of Flavobacteriaceae.</title>
        <authorList>
            <person name="Stine C."/>
            <person name="Li C."/>
            <person name="Tadesse D."/>
        </authorList>
    </citation>
    <scope>NUCLEOTIDE SEQUENCE [LARGE SCALE GENOMIC DNA]</scope>
    <source>
        <strain evidence="3 4">ATCC 35036</strain>
    </source>
</reference>
<feature type="transmembrane region" description="Helical" evidence="2">
    <location>
        <begin position="31"/>
        <end position="55"/>
    </location>
</feature>
<proteinExistence type="predicted"/>
<organism evidence="3 4">
    <name type="scientific">Flavobacterium branchiophilum</name>
    <dbReference type="NCBI Taxonomy" id="55197"/>
    <lineage>
        <taxon>Bacteria</taxon>
        <taxon>Pseudomonadati</taxon>
        <taxon>Bacteroidota</taxon>
        <taxon>Flavobacteriia</taxon>
        <taxon>Flavobacteriales</taxon>
        <taxon>Flavobacteriaceae</taxon>
        <taxon>Flavobacterium</taxon>
    </lineage>
</organism>
<protein>
    <submittedName>
        <fullName evidence="3">Uncharacterized protein</fullName>
    </submittedName>
</protein>
<evidence type="ECO:0000313" key="4">
    <source>
        <dbReference type="Proteomes" id="UP000220828"/>
    </source>
</evidence>
<evidence type="ECO:0000256" key="2">
    <source>
        <dbReference type="SAM" id="Phobius"/>
    </source>
</evidence>
<feature type="compositionally biased region" description="Polar residues" evidence="1">
    <location>
        <begin position="7"/>
        <end position="18"/>
    </location>
</feature>
<feature type="region of interest" description="Disordered" evidence="1">
    <location>
        <begin position="1"/>
        <end position="22"/>
    </location>
</feature>
<dbReference type="EMBL" id="PCMW01000047">
    <property type="protein sequence ID" value="PDS24108.1"/>
    <property type="molecule type" value="Genomic_DNA"/>
</dbReference>
<sequence length="81" mass="9251">MLRNFPNKVSNIIGTSKAPQPPKGEFELEKYLAAATFGIFTQGQFPPYATIFLFLKKKQKGFPLQSGLDCHFWRCYQGQSF</sequence>